<keyword evidence="1" id="KW-0472">Membrane</keyword>
<keyword evidence="1" id="KW-1133">Transmembrane helix</keyword>
<proteinExistence type="predicted"/>
<evidence type="ECO:0000313" key="3">
    <source>
        <dbReference type="EMBL" id="PRX55393.1"/>
    </source>
</evidence>
<comment type="caution">
    <text evidence="3">The sequence shown here is derived from an EMBL/GenBank/DDBJ whole genome shotgun (WGS) entry which is preliminary data.</text>
</comment>
<dbReference type="GO" id="GO:1990281">
    <property type="term" value="C:efflux pump complex"/>
    <property type="evidence" value="ECO:0007669"/>
    <property type="project" value="TreeGrafter"/>
</dbReference>
<dbReference type="Proteomes" id="UP000237640">
    <property type="component" value="Unassembled WGS sequence"/>
</dbReference>
<dbReference type="OrthoDB" id="9806939at2"/>
<protein>
    <submittedName>
        <fullName evidence="3">RND family efflux transporter MFP subunit</fullName>
    </submittedName>
</protein>
<keyword evidence="1" id="KW-0812">Transmembrane</keyword>
<dbReference type="Gene3D" id="2.40.50.100">
    <property type="match status" value="1"/>
</dbReference>
<accession>A0A2T0MD50</accession>
<evidence type="ECO:0000259" key="2">
    <source>
        <dbReference type="Pfam" id="PF25917"/>
    </source>
</evidence>
<organism evidence="3 4">
    <name type="scientific">Flagellimonas meridianipacifica</name>
    <dbReference type="NCBI Taxonomy" id="1080225"/>
    <lineage>
        <taxon>Bacteria</taxon>
        <taxon>Pseudomonadati</taxon>
        <taxon>Bacteroidota</taxon>
        <taxon>Flavobacteriia</taxon>
        <taxon>Flavobacteriales</taxon>
        <taxon>Flavobacteriaceae</taxon>
        <taxon>Flagellimonas</taxon>
    </lineage>
</organism>
<keyword evidence="4" id="KW-1185">Reference proteome</keyword>
<dbReference type="AlphaFoldDB" id="A0A2T0MD50"/>
<dbReference type="InterPro" id="IPR058625">
    <property type="entry name" value="MdtA-like_BSH"/>
</dbReference>
<name>A0A2T0MD50_9FLAO</name>
<dbReference type="Gene3D" id="1.10.287.470">
    <property type="entry name" value="Helix hairpin bin"/>
    <property type="match status" value="1"/>
</dbReference>
<evidence type="ECO:0000313" key="4">
    <source>
        <dbReference type="Proteomes" id="UP000237640"/>
    </source>
</evidence>
<dbReference type="PANTHER" id="PTHR30469:SF15">
    <property type="entry name" value="HLYD FAMILY OF SECRETION PROTEINS"/>
    <property type="match status" value="1"/>
</dbReference>
<dbReference type="Gene3D" id="2.40.30.170">
    <property type="match status" value="1"/>
</dbReference>
<dbReference type="GO" id="GO:0015562">
    <property type="term" value="F:efflux transmembrane transporter activity"/>
    <property type="evidence" value="ECO:0007669"/>
    <property type="project" value="TreeGrafter"/>
</dbReference>
<dbReference type="SUPFAM" id="SSF111369">
    <property type="entry name" value="HlyD-like secretion proteins"/>
    <property type="match status" value="1"/>
</dbReference>
<gene>
    <name evidence="3" type="ORF">CLV81_3805</name>
</gene>
<reference evidence="3 4" key="1">
    <citation type="submission" date="2018-03" db="EMBL/GenBank/DDBJ databases">
        <title>Genomic Encyclopedia of Archaeal and Bacterial Type Strains, Phase II (KMG-II): from individual species to whole genera.</title>
        <authorList>
            <person name="Goeker M."/>
        </authorList>
    </citation>
    <scope>NUCLEOTIDE SEQUENCE [LARGE SCALE GENOMIC DNA]</scope>
    <source>
        <strain evidence="3 4">DSM 25027</strain>
    </source>
</reference>
<dbReference type="PANTHER" id="PTHR30469">
    <property type="entry name" value="MULTIDRUG RESISTANCE PROTEIN MDTA"/>
    <property type="match status" value="1"/>
</dbReference>
<evidence type="ECO:0000256" key="1">
    <source>
        <dbReference type="SAM" id="Phobius"/>
    </source>
</evidence>
<dbReference type="Pfam" id="PF25917">
    <property type="entry name" value="BSH_RND"/>
    <property type="match status" value="1"/>
</dbReference>
<dbReference type="EMBL" id="PVYX01000002">
    <property type="protein sequence ID" value="PRX55393.1"/>
    <property type="molecule type" value="Genomic_DNA"/>
</dbReference>
<feature type="transmembrane region" description="Helical" evidence="1">
    <location>
        <begin position="7"/>
        <end position="24"/>
    </location>
</feature>
<feature type="domain" description="Multidrug resistance protein MdtA-like barrel-sandwich hybrid" evidence="2">
    <location>
        <begin position="68"/>
        <end position="215"/>
    </location>
</feature>
<dbReference type="RefSeq" id="WP_106147219.1">
    <property type="nucleotide sequence ID" value="NZ_PVYX01000002.1"/>
</dbReference>
<sequence length="366" mass="40918">MKIWIKALIGLGIIVLGVLLVGLMKNSNQETVDEVKKEQQMVSTQLVVPTSHPFVIEATGSLTAKKRIELYSEVQGILVATQTDFKEGNRFYKNQTLLQINSSEYQAQLLSTRSAFLNRITSMLPDMEVDFPEASVKWQSYLEDFKVNRALQTLPEPTSEAERLFLTGKGIYENFYTVKNQEERLSKYTLKAPFGGVVTESLVTTGTLVRNGQKLGEFIDPSLFEIKLEVPSRYTNYIALGKEVLLESLDTQQKFQGKISRINAKISSNTQTITVVVEIAGTDLKEGQFLQGTIFGKMLENVVKIDNNLLIENNQVYVVKDGVLQLQEVEPMNYVGDSVLIGGLKANTILVDEVLANVYPGMNVLF</sequence>